<accession>V6EYE3</accession>
<organism evidence="2 3">
    <name type="scientific">Magnetospirillum gryphiswaldense (strain DSM 6361 / JCM 21280 / NBRC 15271 / MSR-1)</name>
    <dbReference type="NCBI Taxonomy" id="431944"/>
    <lineage>
        <taxon>Bacteria</taxon>
        <taxon>Pseudomonadati</taxon>
        <taxon>Pseudomonadota</taxon>
        <taxon>Alphaproteobacteria</taxon>
        <taxon>Rhodospirillales</taxon>
        <taxon>Rhodospirillaceae</taxon>
        <taxon>Magnetospirillum</taxon>
    </lineage>
</organism>
<reference evidence="2 3" key="1">
    <citation type="journal article" date="2014" name="Genome Announc.">
        <title>Complete genome sequence of Magnetospirillum gryphiswaldense MSR-1.</title>
        <authorList>
            <person name="Wang X."/>
            <person name="Wang Q."/>
            <person name="Zhang W."/>
            <person name="Wang Y."/>
            <person name="Li L."/>
            <person name="Wen T."/>
            <person name="Zhang T."/>
            <person name="Zhang Y."/>
            <person name="Xu J."/>
            <person name="Hu J."/>
            <person name="Li S."/>
            <person name="Liu L."/>
            <person name="Liu J."/>
            <person name="Jiang W."/>
            <person name="Tian J."/>
            <person name="Li Y."/>
            <person name="Schuler D."/>
            <person name="Wang L."/>
            <person name="Li J."/>
        </authorList>
    </citation>
    <scope>NUCLEOTIDE SEQUENCE [LARGE SCALE GENOMIC DNA]</scope>
    <source>
        <strain evidence="3">DSM 6361 / JCM 21280 / NBRC 15271 / MSR-1</strain>
    </source>
</reference>
<dbReference type="Pfam" id="PF06048">
    <property type="entry name" value="DUF927"/>
    <property type="match status" value="1"/>
</dbReference>
<dbReference type="AlphaFoldDB" id="V6EYE3"/>
<sequence>MHNLIPTDITQAITPAGFTVACDGVYYDKSRITATPTIALARGRDFASESWTLLVAHLNPDGIWKTHQIPFISWLNQREYVSQLANGGLIIAPGSQGIFASYLVQCAALDDLPIVRIMDRLGLFSHPGANGEERLGFLLPGITLYPNASEAEQVGPILFQPKITTPAHKAYEQAGTLEEWKAHIAGMKGNTGLVLACVASLGAPFLNAAGIDNFGLNLYGPSSTGKTLALQGFASVWGCGSDPQYGAGRAGLIERWNSTANGMEAMMAAYNGMGMAIDELGSNVEAAISIYNCVGGQGKFRMTETGEARKQHKWSTLVLSSGEIGMAERIQEVEQRTAKTGELIRMLDVPVGELPIRDNLSADERRTHAEALKQNLGKCYGSAGPAFAQEMLTAFQTKKTLEQHFADDVKHYHELLLADLAEKGFTLTPATKRALRRFGFLCGVGLTAIALDILPLTNDEFVMALTDTVEAWLTNMPRESDEETVLEGLRDFVLRYRSQIISTDAPAGQPRRANMPRRGLLHRGLLLLDEVGMREACGNTPINQAAKVIRSHGMLRTEARDKLTYRVTIASMNITKGRFYAIDYGRLMGANQAETEVAA</sequence>
<proteinExistence type="predicted"/>
<dbReference type="Proteomes" id="UP000018922">
    <property type="component" value="Chromosome I"/>
</dbReference>
<keyword evidence="3" id="KW-1185">Reference proteome</keyword>
<dbReference type="EMBL" id="HG794546">
    <property type="protein sequence ID" value="CDK97228.1"/>
    <property type="molecule type" value="Genomic_DNA"/>
</dbReference>
<gene>
    <name evidence="2" type="ordered locus">MGMSRv2__0013</name>
</gene>
<name>V6EYE3_MAGGM</name>
<dbReference type="eggNOG" id="COG5519">
    <property type="taxonomic scope" value="Bacteria"/>
</dbReference>
<dbReference type="KEGG" id="mgy:MGMSRv2__0013"/>
<dbReference type="InterPro" id="IPR009270">
    <property type="entry name" value="DUF927"/>
</dbReference>
<protein>
    <recommendedName>
        <fullName evidence="1">DUF927 domain-containing protein</fullName>
    </recommendedName>
</protein>
<dbReference type="HOGENOM" id="CLU_005630_5_0_5"/>
<dbReference type="STRING" id="1430440.MGMSRv2__0013"/>
<evidence type="ECO:0000313" key="2">
    <source>
        <dbReference type="EMBL" id="CDK97228.1"/>
    </source>
</evidence>
<evidence type="ECO:0000313" key="3">
    <source>
        <dbReference type="Proteomes" id="UP000018922"/>
    </source>
</evidence>
<evidence type="ECO:0000259" key="1">
    <source>
        <dbReference type="Pfam" id="PF06048"/>
    </source>
</evidence>
<feature type="domain" description="DUF927" evidence="1">
    <location>
        <begin position="31"/>
        <end position="311"/>
    </location>
</feature>